<protein>
    <recommendedName>
        <fullName evidence="5">DUF982 domain-containing protein</fullName>
    </recommendedName>
</protein>
<dbReference type="OrthoDB" id="8381799at2"/>
<evidence type="ECO:0000313" key="3">
    <source>
        <dbReference type="Proteomes" id="UP000199205"/>
    </source>
</evidence>
<dbReference type="Gene3D" id="6.10.250.730">
    <property type="match status" value="1"/>
</dbReference>
<dbReference type="Proteomes" id="UP000199205">
    <property type="component" value="Unassembled WGS sequence"/>
</dbReference>
<evidence type="ECO:0000313" key="4">
    <source>
        <dbReference type="Proteomes" id="UP000565576"/>
    </source>
</evidence>
<dbReference type="AlphaFoldDB" id="A0A1C3X957"/>
<accession>A0A1C3X957</accession>
<name>A0A1C3X957_9HYPH</name>
<dbReference type="InterPro" id="IPR010385">
    <property type="entry name" value="DUF982"/>
</dbReference>
<gene>
    <name evidence="2" type="ORF">GA0061101_12874</name>
    <name evidence="1" type="ORF">GGD46_006393</name>
</gene>
<organism evidence="2 3">
    <name type="scientific">Rhizobium lusitanum</name>
    <dbReference type="NCBI Taxonomy" id="293958"/>
    <lineage>
        <taxon>Bacteria</taxon>
        <taxon>Pseudomonadati</taxon>
        <taxon>Pseudomonadota</taxon>
        <taxon>Alphaproteobacteria</taxon>
        <taxon>Hyphomicrobiales</taxon>
        <taxon>Rhizobiaceae</taxon>
        <taxon>Rhizobium/Agrobacterium group</taxon>
        <taxon>Rhizobium</taxon>
    </lineage>
</organism>
<dbReference type="EMBL" id="JACHBG010000031">
    <property type="protein sequence ID" value="MBB6489067.1"/>
    <property type="molecule type" value="Genomic_DNA"/>
</dbReference>
<dbReference type="Pfam" id="PF06169">
    <property type="entry name" value="DUF982"/>
    <property type="match status" value="1"/>
</dbReference>
<evidence type="ECO:0000313" key="1">
    <source>
        <dbReference type="EMBL" id="MBB6489067.1"/>
    </source>
</evidence>
<dbReference type="GeneID" id="32525166"/>
<evidence type="ECO:0008006" key="5">
    <source>
        <dbReference type="Google" id="ProtNLM"/>
    </source>
</evidence>
<reference evidence="1 4" key="3">
    <citation type="submission" date="2020-08" db="EMBL/GenBank/DDBJ databases">
        <title>Genomic Encyclopedia of Type Strains, Phase IV (KMG-V): Genome sequencing to study the core and pangenomes of soil and plant-associated prokaryotes.</title>
        <authorList>
            <person name="Whitman W."/>
        </authorList>
    </citation>
    <scope>NUCLEOTIDE SEQUENCE [LARGE SCALE GENOMIC DNA]</scope>
    <source>
        <strain evidence="1 4">SEMIA 4060</strain>
    </source>
</reference>
<dbReference type="Proteomes" id="UP000565576">
    <property type="component" value="Unassembled WGS sequence"/>
</dbReference>
<dbReference type="EMBL" id="FMAF01000028">
    <property type="protein sequence ID" value="SCB48751.1"/>
    <property type="molecule type" value="Genomic_DNA"/>
</dbReference>
<evidence type="ECO:0000313" key="2">
    <source>
        <dbReference type="EMBL" id="SCB48751.1"/>
    </source>
</evidence>
<dbReference type="RefSeq" id="WP_004126001.1">
    <property type="nucleotide sequence ID" value="NZ_FMAF01000028.1"/>
</dbReference>
<reference evidence="3" key="1">
    <citation type="submission" date="2016-08" db="EMBL/GenBank/DDBJ databases">
        <authorList>
            <person name="Varghese N."/>
            <person name="Submissions Spin"/>
        </authorList>
    </citation>
    <scope>NUCLEOTIDE SEQUENCE [LARGE SCALE GENOMIC DNA]</scope>
    <source>
        <strain evidence="3">P1-7</strain>
    </source>
</reference>
<reference evidence="2" key="2">
    <citation type="submission" date="2016-08" db="EMBL/GenBank/DDBJ databases">
        <authorList>
            <person name="Seilhamer J.J."/>
        </authorList>
    </citation>
    <scope>NUCLEOTIDE SEQUENCE [LARGE SCALE GENOMIC DNA]</scope>
    <source>
        <strain evidence="2">P1-7</strain>
    </source>
</reference>
<sequence length="84" mass="9438">MTTQWWDKTLMLETRQAGRAVAINSAERAADFLLNEWPAENTGEAYEDAKRAVLAAHEGRITAEEVREAIIKAAREDGVFVYGR</sequence>
<proteinExistence type="predicted"/>